<evidence type="ECO:0000313" key="2">
    <source>
        <dbReference type="EMBL" id="RRR68688.1"/>
    </source>
</evidence>
<dbReference type="SUPFAM" id="SSF52096">
    <property type="entry name" value="ClpP/crotonase"/>
    <property type="match status" value="1"/>
</dbReference>
<name>A0A426TU85_9CHLR</name>
<dbReference type="SMART" id="SM00245">
    <property type="entry name" value="TSPc"/>
    <property type="match status" value="1"/>
</dbReference>
<dbReference type="AlphaFoldDB" id="A0A426TU85"/>
<accession>A0A426TU85</accession>
<dbReference type="Pfam" id="PF03572">
    <property type="entry name" value="Peptidase_S41"/>
    <property type="match status" value="1"/>
</dbReference>
<feature type="domain" description="Tail specific protease" evidence="1">
    <location>
        <begin position="281"/>
        <end position="471"/>
    </location>
</feature>
<proteinExistence type="predicted"/>
<sequence length="500" mass="55589">MKRITILADVWGQIYLFHPALVRHPPLHWDEVLLRAIPAVERARSLSDLVAVLNSLLFQPLRDPSSSATLSPVRPATSATGLRRVHEGWNEHGRPYIYRQAWQNVAEYACDPHITKVYAEGLHVHIHTTLAWPTAEAPPPLAFPSPGAKRARPMNQYRSSKLTQSRKAAKGWHTYAKNVAPLCLCVKQPVLSKRLWPMNRAARLLGLCKTWSVLAALFPLSNEELGEEWLAHWLPLIAAAPDQASFYHHMNVLAATLHDGHATAWHPDLHALPAPPVQAAEPHLPFPVPEAVRHLRKLGSDLAYMNPFAIPDRQTLREAFALLTGIRGLILDLRGYPRCHFPQELIRCLCRATVVSPCYAIPRICHPNHEFRQWRHIQYTVTPDCAYPLFSGPVVALIDATTQSAAEDFAMYLRNAERAVFVGAATPGCHGNAAYIDLPDGGWFSFSGMRVTWPDGAPFQGIGLAPDVAVDADATEYDNILAAGVEVLTRLVREPHGHTQ</sequence>
<gene>
    <name evidence="2" type="ORF">EI684_17265</name>
</gene>
<dbReference type="Proteomes" id="UP000280307">
    <property type="component" value="Unassembled WGS sequence"/>
</dbReference>
<comment type="caution">
    <text evidence="2">The sequence shown here is derived from an EMBL/GenBank/DDBJ whole genome shotgun (WGS) entry which is preliminary data.</text>
</comment>
<protein>
    <recommendedName>
        <fullName evidence="1">Tail specific protease domain-containing protein</fullName>
    </recommendedName>
</protein>
<dbReference type="InterPro" id="IPR029045">
    <property type="entry name" value="ClpP/crotonase-like_dom_sf"/>
</dbReference>
<dbReference type="GO" id="GO:0008236">
    <property type="term" value="F:serine-type peptidase activity"/>
    <property type="evidence" value="ECO:0007669"/>
    <property type="project" value="InterPro"/>
</dbReference>
<dbReference type="GO" id="GO:0006508">
    <property type="term" value="P:proteolysis"/>
    <property type="evidence" value="ECO:0007669"/>
    <property type="project" value="InterPro"/>
</dbReference>
<dbReference type="Gene3D" id="3.90.226.10">
    <property type="entry name" value="2-enoyl-CoA Hydratase, Chain A, domain 1"/>
    <property type="match status" value="1"/>
</dbReference>
<dbReference type="EMBL" id="RSAS01000700">
    <property type="protein sequence ID" value="RRR68688.1"/>
    <property type="molecule type" value="Genomic_DNA"/>
</dbReference>
<evidence type="ECO:0000259" key="1">
    <source>
        <dbReference type="SMART" id="SM00245"/>
    </source>
</evidence>
<reference evidence="2 3" key="1">
    <citation type="submission" date="2018-12" db="EMBL/GenBank/DDBJ databases">
        <title>Genome Sequence of Candidatus Viridilinea halotolerans isolated from saline sulfide-rich spring.</title>
        <authorList>
            <person name="Grouzdev D.S."/>
            <person name="Burganskaya E.I."/>
            <person name="Krutkina M.S."/>
            <person name="Sukhacheva M.V."/>
            <person name="Gorlenko V.M."/>
        </authorList>
    </citation>
    <scope>NUCLEOTIDE SEQUENCE [LARGE SCALE GENOMIC DNA]</scope>
    <source>
        <strain evidence="2">Chok-6</strain>
    </source>
</reference>
<dbReference type="InterPro" id="IPR005151">
    <property type="entry name" value="Tail-specific_protease"/>
</dbReference>
<organism evidence="2 3">
    <name type="scientific">Candidatus Viridilinea halotolerans</name>
    <dbReference type="NCBI Taxonomy" id="2491704"/>
    <lineage>
        <taxon>Bacteria</taxon>
        <taxon>Bacillati</taxon>
        <taxon>Chloroflexota</taxon>
        <taxon>Chloroflexia</taxon>
        <taxon>Chloroflexales</taxon>
        <taxon>Chloroflexineae</taxon>
        <taxon>Oscillochloridaceae</taxon>
        <taxon>Candidatus Viridilinea</taxon>
    </lineage>
</organism>
<evidence type="ECO:0000313" key="3">
    <source>
        <dbReference type="Proteomes" id="UP000280307"/>
    </source>
</evidence>